<dbReference type="Proteomes" id="UP000325690">
    <property type="component" value="Unassembled WGS sequence"/>
</dbReference>
<evidence type="ECO:0000313" key="2">
    <source>
        <dbReference type="EMBL" id="KAB7751880.1"/>
    </source>
</evidence>
<evidence type="ECO:0000313" key="3">
    <source>
        <dbReference type="Proteomes" id="UP000325690"/>
    </source>
</evidence>
<dbReference type="Gene3D" id="3.40.50.720">
    <property type="entry name" value="NAD(P)-binding Rossmann-like Domain"/>
    <property type="match status" value="1"/>
</dbReference>
<organism evidence="2 3">
    <name type="scientific">Mycolicibacterium phlei DSM 43239 = CCUG 21000</name>
    <dbReference type="NCBI Taxonomy" id="1226750"/>
    <lineage>
        <taxon>Bacteria</taxon>
        <taxon>Bacillati</taxon>
        <taxon>Actinomycetota</taxon>
        <taxon>Actinomycetes</taxon>
        <taxon>Mycobacteriales</taxon>
        <taxon>Mycobacteriaceae</taxon>
        <taxon>Mycolicibacterium</taxon>
    </lineage>
</organism>
<dbReference type="EMBL" id="ANBP01000054">
    <property type="protein sequence ID" value="KAB7751880.1"/>
    <property type="molecule type" value="Genomic_DNA"/>
</dbReference>
<dbReference type="PANTHER" id="PTHR32309">
    <property type="entry name" value="TYROSINE-PROTEIN KINASE"/>
    <property type="match status" value="1"/>
</dbReference>
<feature type="signal peptide" evidence="1">
    <location>
        <begin position="1"/>
        <end position="25"/>
    </location>
</feature>
<dbReference type="GO" id="GO:0005886">
    <property type="term" value="C:plasma membrane"/>
    <property type="evidence" value="ECO:0007669"/>
    <property type="project" value="TreeGrafter"/>
</dbReference>
<dbReference type="InterPro" id="IPR050445">
    <property type="entry name" value="Bact_polysacc_biosynth/exp"/>
</dbReference>
<keyword evidence="1" id="KW-0732">Signal</keyword>
<accession>A0A5N5UUQ1</accession>
<gene>
    <name evidence="2" type="ORF">MPHL21000_23340</name>
</gene>
<name>A0A5N5UUQ1_MYCPH</name>
<proteinExistence type="predicted"/>
<evidence type="ECO:0000256" key="1">
    <source>
        <dbReference type="SAM" id="SignalP"/>
    </source>
</evidence>
<evidence type="ECO:0008006" key="4">
    <source>
        <dbReference type="Google" id="ProtNLM"/>
    </source>
</evidence>
<dbReference type="PANTHER" id="PTHR32309:SF13">
    <property type="entry name" value="FERRIC ENTEROBACTIN TRANSPORT PROTEIN FEPE"/>
    <property type="match status" value="1"/>
</dbReference>
<dbReference type="GO" id="GO:0004713">
    <property type="term" value="F:protein tyrosine kinase activity"/>
    <property type="evidence" value="ECO:0007669"/>
    <property type="project" value="TreeGrafter"/>
</dbReference>
<feature type="chain" id="PRO_5038721734" description="Lipopolysaccharide biosynthesis protein" evidence="1">
    <location>
        <begin position="26"/>
        <end position="401"/>
    </location>
</feature>
<comment type="caution">
    <text evidence="2">The sequence shown here is derived from an EMBL/GenBank/DDBJ whole genome shotgun (WGS) entry which is preliminary data.</text>
</comment>
<protein>
    <recommendedName>
        <fullName evidence="4">Lipopolysaccharide biosynthesis protein</fullName>
    </recommendedName>
</protein>
<reference evidence="2 3" key="1">
    <citation type="submission" date="2012-10" db="EMBL/GenBank/DDBJ databases">
        <title>The draft sequence of the Mycobacterium pheli genome.</title>
        <authorList>
            <person name="Pettersson B.M.F."/>
            <person name="Das S."/>
            <person name="Dasgupta S."/>
            <person name="Bhattacharya A."/>
            <person name="Kirsebom L.A."/>
        </authorList>
    </citation>
    <scope>NUCLEOTIDE SEQUENCE [LARGE SCALE GENOMIC DNA]</scope>
    <source>
        <strain evidence="2 3">CCUG 21000</strain>
    </source>
</reference>
<sequence>MTLSAAAAGAVIGAAALPTSGVTAAATIQVDPPIDANQLITGTQPFPDSQPDYLAGEMVYLRSAGFADAVAERLNEVTPPTLSAALNGDSNLVTISATADTGDEAVRDADAAVQTYIEHLKEQAWARYQPALDAVNATIPRLEQAARAAAAEAMVPYEPTDELVQLYFQRTSLKVQLQRDPAVWVVEPAGVVEEGGALPLGLLGAVGGALAGALLGLGGALLWRHRTGVLTSPEQVDAGIAPLLPVLRVNGHRIDEAAARALYAQLPVGHRDRILVVGATTGSGTTAVAEHLAHAGEEHGPVQLVDLRADGLPRDREGITVVEGGALHDSPALPDAAARAGQIVVAARLGHDTVAELAAVIRAMAQYDAPVAIVCTRAGVFASLPGPHDVPAAHRRETINN</sequence>
<keyword evidence="3" id="KW-1185">Reference proteome</keyword>
<dbReference type="AlphaFoldDB" id="A0A5N5UUQ1"/>